<keyword evidence="3" id="KW-1185">Reference proteome</keyword>
<name>A0A9P5NY56_GYMJU</name>
<accession>A0A9P5NY56</accession>
<feature type="compositionally biased region" description="Acidic residues" evidence="1">
    <location>
        <begin position="108"/>
        <end position="127"/>
    </location>
</feature>
<reference evidence="2" key="1">
    <citation type="submission" date="2020-11" db="EMBL/GenBank/DDBJ databases">
        <authorList>
            <consortium name="DOE Joint Genome Institute"/>
            <person name="Ahrendt S."/>
            <person name="Riley R."/>
            <person name="Andreopoulos W."/>
            <person name="LaButti K."/>
            <person name="Pangilinan J."/>
            <person name="Ruiz-duenas F.J."/>
            <person name="Barrasa J.M."/>
            <person name="Sanchez-Garcia M."/>
            <person name="Camarero S."/>
            <person name="Miyauchi S."/>
            <person name="Serrano A."/>
            <person name="Linde D."/>
            <person name="Babiker R."/>
            <person name="Drula E."/>
            <person name="Ayuso-Fernandez I."/>
            <person name="Pacheco R."/>
            <person name="Padilla G."/>
            <person name="Ferreira P."/>
            <person name="Barriuso J."/>
            <person name="Kellner H."/>
            <person name="Castanera R."/>
            <person name="Alfaro M."/>
            <person name="Ramirez L."/>
            <person name="Pisabarro A.G."/>
            <person name="Kuo A."/>
            <person name="Tritt A."/>
            <person name="Lipzen A."/>
            <person name="He G."/>
            <person name="Yan M."/>
            <person name="Ng V."/>
            <person name="Cullen D."/>
            <person name="Martin F."/>
            <person name="Rosso M.-N."/>
            <person name="Henrissat B."/>
            <person name="Hibbett D."/>
            <person name="Martinez A.T."/>
            <person name="Grigoriev I.V."/>
        </authorList>
    </citation>
    <scope>NUCLEOTIDE SEQUENCE</scope>
    <source>
        <strain evidence="2">AH 44721</strain>
    </source>
</reference>
<feature type="compositionally biased region" description="Low complexity" evidence="1">
    <location>
        <begin position="990"/>
        <end position="1008"/>
    </location>
</feature>
<dbReference type="Gene3D" id="2.60.120.620">
    <property type="entry name" value="q2cbj1_9rhob like domain"/>
    <property type="match status" value="1"/>
</dbReference>
<comment type="caution">
    <text evidence="2">The sequence shown here is derived from an EMBL/GenBank/DDBJ whole genome shotgun (WGS) entry which is preliminary data.</text>
</comment>
<gene>
    <name evidence="2" type="ORF">CPB84DRAFT_1744211</name>
</gene>
<dbReference type="EMBL" id="JADNYJ010000011">
    <property type="protein sequence ID" value="KAF8908584.1"/>
    <property type="molecule type" value="Genomic_DNA"/>
</dbReference>
<proteinExistence type="predicted"/>
<feature type="compositionally biased region" description="Basic and acidic residues" evidence="1">
    <location>
        <begin position="57"/>
        <end position="82"/>
    </location>
</feature>
<dbReference type="PANTHER" id="PTHR33099:SF7">
    <property type="entry name" value="MYND-TYPE DOMAIN-CONTAINING PROTEIN"/>
    <property type="match status" value="1"/>
</dbReference>
<sequence length="1037" mass="114850">MDISAPINITTPLFDGNSELAQAFLPDRDEVCMPSSPVDANEVSAFLLSDNDISAERNEKISKGSENEHSTPIKPTETRELTRGISVEGVDQEGKDGEDHSDNHDQVDGDDEDDDEDMTSELSEGDDLQDDLQDVLDNQHFSFTGTFYHAGLLTTAPNPCLHISGLGLVGLPLSDRDAKSIISCANLAPFGHGERTVIDKTVRDTWEIEPARITFANPQWDLYIKSSVVLEVCKSLGVAIGTNPPKSELYKLLLYEKGSHFLPHQEKQKECSRQLLLSFLPHTLVGQVVVSHASIIKTFDFAPNSLLSTALLAWYTDVKHEVTEVTSGYRLALSYNFIHDSSGNSPLPGLPQMDEPLASLRRILRKWMEGKYDNVPNLMAYLLDYQYSTANLRVGWKALKGVDAHRVAFLRTVAGELGFKVGLASLEHNVVGEADDYGEGYYRRGRHDYYDEYSDDRGTPDMLEVTDTSTKITGLVDLEGRVLISVGKISIDPDELIPKDPFEGVNPDKTEYEGYTGNAAGQLEHWYKRTVLVIMQEDSIDDICFFVEGVPYAFRKLKESAIPPTSEDRQWANRLTAKDGLLAKEHLVSLMDYALKWRDLTLWKNVMNMRSCTLQAIDVGALVRAWELFSFEAVRVSFEEILARSTQLPNRMEFLFSIRSTRLSLVPKGVRQNLVILYYRDGGDVPTIMNIIHQAGLESFKRIVMPNLLLKKDNYDFWIAFVKALRESRNMVLEREAERRQHPQQTPPVVDAAAEPTTDVTSDAPQQAPDGPVQTQAVDECLQAAASRWSDVPAAPVYYNYYSRSVPTQNQNKATKINRIVEAVEEAMLSPTWIFAEISSPTSSKLQMRSPLRKIGCGCGDCNMVDAFILNPKTTTTTFRLVQVRRIHLERHISQARDICTYETIRSGSPHGIQVTKLPDIVQAASWNGKQQAATVFLASFGSGTVIAQIMGPRFVDVQNAVAGVASFGSTNDVPAPHMAAGTSRVPQLPAASSSSTSSAVPSTSSATQPLPSQVAGKKRKNLVQLGPVIDLTGDDD</sequence>
<feature type="region of interest" description="Disordered" evidence="1">
    <location>
        <begin position="976"/>
        <end position="1037"/>
    </location>
</feature>
<protein>
    <recommendedName>
        <fullName evidence="4">Prolyl 4-hydroxylase alpha subunit Fe(2+) 2OG dioxygenase domain-containing protein</fullName>
    </recommendedName>
</protein>
<evidence type="ECO:0000313" key="2">
    <source>
        <dbReference type="EMBL" id="KAF8908584.1"/>
    </source>
</evidence>
<feature type="region of interest" description="Disordered" evidence="1">
    <location>
        <begin position="735"/>
        <end position="772"/>
    </location>
</feature>
<dbReference type="Proteomes" id="UP000724874">
    <property type="component" value="Unassembled WGS sequence"/>
</dbReference>
<organism evidence="2 3">
    <name type="scientific">Gymnopilus junonius</name>
    <name type="common">Spectacular rustgill mushroom</name>
    <name type="synonym">Gymnopilus spectabilis subsp. junonius</name>
    <dbReference type="NCBI Taxonomy" id="109634"/>
    <lineage>
        <taxon>Eukaryota</taxon>
        <taxon>Fungi</taxon>
        <taxon>Dikarya</taxon>
        <taxon>Basidiomycota</taxon>
        <taxon>Agaricomycotina</taxon>
        <taxon>Agaricomycetes</taxon>
        <taxon>Agaricomycetidae</taxon>
        <taxon>Agaricales</taxon>
        <taxon>Agaricineae</taxon>
        <taxon>Hymenogastraceae</taxon>
        <taxon>Gymnopilus</taxon>
    </lineage>
</organism>
<dbReference type="AlphaFoldDB" id="A0A9P5NY56"/>
<evidence type="ECO:0000256" key="1">
    <source>
        <dbReference type="SAM" id="MobiDB-lite"/>
    </source>
</evidence>
<feature type="compositionally biased region" description="Basic and acidic residues" evidence="1">
    <location>
        <begin position="92"/>
        <end position="107"/>
    </location>
</feature>
<dbReference type="PANTHER" id="PTHR33099">
    <property type="entry name" value="FE2OG DIOXYGENASE DOMAIN-CONTAINING PROTEIN"/>
    <property type="match status" value="1"/>
</dbReference>
<dbReference type="OrthoDB" id="3266192at2759"/>
<evidence type="ECO:0008006" key="4">
    <source>
        <dbReference type="Google" id="ProtNLM"/>
    </source>
</evidence>
<evidence type="ECO:0000313" key="3">
    <source>
        <dbReference type="Proteomes" id="UP000724874"/>
    </source>
</evidence>
<feature type="region of interest" description="Disordered" evidence="1">
    <location>
        <begin position="57"/>
        <end position="127"/>
    </location>
</feature>